<dbReference type="RefSeq" id="WP_273737346.1">
    <property type="nucleotide sequence ID" value="NZ_JAQIVI010000065.1"/>
</dbReference>
<organism evidence="2 3">
    <name type="scientific">Natrinema soli</name>
    <dbReference type="NCBI Taxonomy" id="1930624"/>
    <lineage>
        <taxon>Archaea</taxon>
        <taxon>Methanobacteriati</taxon>
        <taxon>Methanobacteriota</taxon>
        <taxon>Stenosarchaea group</taxon>
        <taxon>Halobacteria</taxon>
        <taxon>Halobacteriales</taxon>
        <taxon>Natrialbaceae</taxon>
        <taxon>Natrinema</taxon>
    </lineage>
</organism>
<sequence>MAMEIEAVLLVGATLLGSVVVISKPLLVTSVLGIVAAAITTFAWADFGLSPEFGLIGAIVWPPVILGAWEIFCDYIQ</sequence>
<feature type="transmembrane region" description="Helical" evidence="1">
    <location>
        <begin position="53"/>
        <end position="72"/>
    </location>
</feature>
<gene>
    <name evidence="2" type="ORF">ACFQE6_04140</name>
</gene>
<keyword evidence="1" id="KW-0472">Membrane</keyword>
<reference evidence="2 3" key="1">
    <citation type="journal article" date="2019" name="Int. J. Syst. Evol. Microbiol.">
        <title>The Global Catalogue of Microorganisms (GCM) 10K type strain sequencing project: providing services to taxonomists for standard genome sequencing and annotation.</title>
        <authorList>
            <consortium name="The Broad Institute Genomics Platform"/>
            <consortium name="The Broad Institute Genome Sequencing Center for Infectious Disease"/>
            <person name="Wu L."/>
            <person name="Ma J."/>
        </authorList>
    </citation>
    <scope>NUCLEOTIDE SEQUENCE [LARGE SCALE GENOMIC DNA]</scope>
    <source>
        <strain evidence="2 3">LMG 29247</strain>
    </source>
</reference>
<dbReference type="EMBL" id="JBHSWV010000065">
    <property type="protein sequence ID" value="MFC6764261.1"/>
    <property type="molecule type" value="Genomic_DNA"/>
</dbReference>
<keyword evidence="1" id="KW-0812">Transmembrane</keyword>
<evidence type="ECO:0000313" key="2">
    <source>
        <dbReference type="EMBL" id="MFC6764261.1"/>
    </source>
</evidence>
<keyword evidence="1" id="KW-1133">Transmembrane helix</keyword>
<evidence type="ECO:0000313" key="3">
    <source>
        <dbReference type="Proteomes" id="UP001596383"/>
    </source>
</evidence>
<name>A0ABD5SLG3_9EURY</name>
<keyword evidence="3" id="KW-1185">Reference proteome</keyword>
<protein>
    <submittedName>
        <fullName evidence="2">Uncharacterized protein</fullName>
    </submittedName>
</protein>
<proteinExistence type="predicted"/>
<comment type="caution">
    <text evidence="2">The sequence shown here is derived from an EMBL/GenBank/DDBJ whole genome shotgun (WGS) entry which is preliminary data.</text>
</comment>
<evidence type="ECO:0000256" key="1">
    <source>
        <dbReference type="SAM" id="Phobius"/>
    </source>
</evidence>
<dbReference type="AlphaFoldDB" id="A0ABD5SLG3"/>
<accession>A0ABD5SLG3</accession>
<dbReference type="Proteomes" id="UP001596383">
    <property type="component" value="Unassembled WGS sequence"/>
</dbReference>